<protein>
    <submittedName>
        <fullName evidence="1">Uncharacterized protein</fullName>
    </submittedName>
</protein>
<evidence type="ECO:0000313" key="2">
    <source>
        <dbReference type="Proteomes" id="UP000503640"/>
    </source>
</evidence>
<organism evidence="1 2">
    <name type="scientific">Anaeromyxobacter diazotrophicus</name>
    <dbReference type="NCBI Taxonomy" id="2590199"/>
    <lineage>
        <taxon>Bacteria</taxon>
        <taxon>Pseudomonadati</taxon>
        <taxon>Myxococcota</taxon>
        <taxon>Myxococcia</taxon>
        <taxon>Myxococcales</taxon>
        <taxon>Cystobacterineae</taxon>
        <taxon>Anaeromyxobacteraceae</taxon>
        <taxon>Anaeromyxobacter</taxon>
    </lineage>
</organism>
<dbReference type="Proteomes" id="UP000503640">
    <property type="component" value="Unassembled WGS sequence"/>
</dbReference>
<name>A0A7I9VHC6_9BACT</name>
<accession>A0A7I9VHC6</accession>
<evidence type="ECO:0000313" key="1">
    <source>
        <dbReference type="EMBL" id="GEJ55792.1"/>
    </source>
</evidence>
<comment type="caution">
    <text evidence="1">The sequence shown here is derived from an EMBL/GenBank/DDBJ whole genome shotgun (WGS) entry which is preliminary data.</text>
</comment>
<reference evidence="2" key="1">
    <citation type="journal article" date="2020" name="Appl. Environ. Microbiol.">
        <title>Diazotrophic Anaeromyxobacter Isolates from Soils.</title>
        <authorList>
            <person name="Masuda Y."/>
            <person name="Yamanaka H."/>
            <person name="Xu Z.X."/>
            <person name="Shiratori Y."/>
            <person name="Aono T."/>
            <person name="Amachi S."/>
            <person name="Senoo K."/>
            <person name="Itoh H."/>
        </authorList>
    </citation>
    <scope>NUCLEOTIDE SEQUENCE [LARGE SCALE GENOMIC DNA]</scope>
    <source>
        <strain evidence="2">R267</strain>
    </source>
</reference>
<proteinExistence type="predicted"/>
<sequence length="259" mass="28529">MQFCEELLPRQVTWIEHPTLLTFLVTTGQPGTHPEVALVRVARVTPGGAPTDVDVHVRGALPRPLLAGENVTVSVSDYRSVHGFQLKTPALRACGAEAEAYEVPGRGELLLHARQTFTVHHGPYDLNFFERVPFEDVARTVSSATHGLLAMGPQANVTPRFVWHRELRNGRLATFHGDGLTMKTLRNLQVNRTSVRVIFDLAKLEGYAIYGQTEEVTPEAEPEGWRAISAGFDAIGFGRPSKVFRHLSDRILPLALAPG</sequence>
<dbReference type="EMBL" id="BJTG01000001">
    <property type="protein sequence ID" value="GEJ55792.1"/>
    <property type="molecule type" value="Genomic_DNA"/>
</dbReference>
<dbReference type="AlphaFoldDB" id="A0A7I9VHC6"/>
<keyword evidence="2" id="KW-1185">Reference proteome</keyword>
<gene>
    <name evidence="1" type="ORF">AMYX_05330</name>
</gene>